<dbReference type="PANTHER" id="PTHR33121:SF70">
    <property type="entry name" value="SIGNALING PROTEIN YKOW"/>
    <property type="match status" value="1"/>
</dbReference>
<comment type="caution">
    <text evidence="3">The sequence shown here is derived from an EMBL/GenBank/DDBJ whole genome shotgun (WGS) entry which is preliminary data.</text>
</comment>
<dbReference type="Gene3D" id="3.20.20.450">
    <property type="entry name" value="EAL domain"/>
    <property type="match status" value="1"/>
</dbReference>
<feature type="domain" description="GGDEF" evidence="2">
    <location>
        <begin position="186"/>
        <end position="315"/>
    </location>
</feature>
<organism evidence="3 4">
    <name type="scientific">Desulfurobacterium pacificum</name>
    <dbReference type="NCBI Taxonomy" id="240166"/>
    <lineage>
        <taxon>Bacteria</taxon>
        <taxon>Pseudomonadati</taxon>
        <taxon>Aquificota</taxon>
        <taxon>Aquificia</taxon>
        <taxon>Desulfurobacteriales</taxon>
        <taxon>Desulfurobacteriaceae</taxon>
        <taxon>Desulfurobacterium</taxon>
    </lineage>
</organism>
<dbReference type="RefSeq" id="WP_283400083.1">
    <property type="nucleotide sequence ID" value="NZ_FXUB01000001.1"/>
</dbReference>
<dbReference type="CDD" id="cd01948">
    <property type="entry name" value="EAL"/>
    <property type="match status" value="1"/>
</dbReference>
<dbReference type="InterPro" id="IPR035919">
    <property type="entry name" value="EAL_sf"/>
</dbReference>
<protein>
    <submittedName>
        <fullName evidence="3">EAL domain, c-di-GMP-specific phosphodiesterase class I (Or its enzymatically inactive variant)</fullName>
    </submittedName>
</protein>
<feature type="domain" description="EAL" evidence="1">
    <location>
        <begin position="326"/>
        <end position="567"/>
    </location>
</feature>
<evidence type="ECO:0000259" key="2">
    <source>
        <dbReference type="PROSITE" id="PS50887"/>
    </source>
</evidence>
<reference evidence="3 4" key="1">
    <citation type="submission" date="2017-05" db="EMBL/GenBank/DDBJ databases">
        <authorList>
            <person name="Varghese N."/>
            <person name="Submissions S."/>
        </authorList>
    </citation>
    <scope>NUCLEOTIDE SEQUENCE [LARGE SCALE GENOMIC DNA]</scope>
    <source>
        <strain evidence="3 4">DSM 15522</strain>
    </source>
</reference>
<accession>A0ABY1NG03</accession>
<evidence type="ECO:0000313" key="3">
    <source>
        <dbReference type="EMBL" id="SMP08153.1"/>
    </source>
</evidence>
<sequence>MGSQSLKLLGKLRELFSKLLLSVSELSVPEEVVLHMIDGLRKIPPFTSPSLSLIVLEDKSVKFISSSDCSFQKVLDALIEKLSSVGVEIRKESVKTFTLEGKSEKSPENYLLIPLSIDAKNLDFYLSVGFNDQEPPDVSAFSFLLSFLSFLYLYGLENRSPVSVIPGFLNRDVAIELVRRLVETKKSLTAVIIDINDLNLINMRFGNLVGNRVINFVGNVFKEVLEKAGSEFICGYLGSGQFLFVCEKDVDECYELLKDKTSFLVMPENFSVGVSMAILDLGSVAESPEDVERIIFMSLEKLKEEGRSAILKIREREEFGERFFRKFDCFVCIKEKVLNREVIPVFQPIFDMKREEIYGYEVLSRFEEDGELKSVYVYADVLDRLNLWQELDKIVLSEIPKWKEEIEELKGKKLFVNLSGKFLSNPQNREFLLSVSEELPAEEIVFEVTEREYVKDMASVVDLFNKLKVKGFEFAIDDFASGFSGFDYVKKLHPTYIKLDGSLIRNLAFSKEDEIIVSAVKYVCDNLNITLLAEWIENEKVYKLLKEMNVELGQGYFLSPPLRLLGR</sequence>
<dbReference type="SMART" id="SM00267">
    <property type="entry name" value="GGDEF"/>
    <property type="match status" value="1"/>
</dbReference>
<dbReference type="Pfam" id="PF00563">
    <property type="entry name" value="EAL"/>
    <property type="match status" value="1"/>
</dbReference>
<proteinExistence type="predicted"/>
<dbReference type="Proteomes" id="UP001157911">
    <property type="component" value="Unassembled WGS sequence"/>
</dbReference>
<dbReference type="InterPro" id="IPR001633">
    <property type="entry name" value="EAL_dom"/>
</dbReference>
<dbReference type="SMART" id="SM00052">
    <property type="entry name" value="EAL"/>
    <property type="match status" value="1"/>
</dbReference>
<evidence type="ECO:0000313" key="4">
    <source>
        <dbReference type="Proteomes" id="UP001157911"/>
    </source>
</evidence>
<dbReference type="PANTHER" id="PTHR33121">
    <property type="entry name" value="CYCLIC DI-GMP PHOSPHODIESTERASE PDEF"/>
    <property type="match status" value="1"/>
</dbReference>
<dbReference type="SUPFAM" id="SSF141868">
    <property type="entry name" value="EAL domain-like"/>
    <property type="match status" value="1"/>
</dbReference>
<dbReference type="InterPro" id="IPR043128">
    <property type="entry name" value="Rev_trsase/Diguanyl_cyclase"/>
</dbReference>
<dbReference type="InterPro" id="IPR000160">
    <property type="entry name" value="GGDEF_dom"/>
</dbReference>
<dbReference type="InterPro" id="IPR029787">
    <property type="entry name" value="Nucleotide_cyclase"/>
</dbReference>
<evidence type="ECO:0000259" key="1">
    <source>
        <dbReference type="PROSITE" id="PS50883"/>
    </source>
</evidence>
<dbReference type="PROSITE" id="PS50883">
    <property type="entry name" value="EAL"/>
    <property type="match status" value="1"/>
</dbReference>
<dbReference type="EMBL" id="FXUB01000001">
    <property type="protein sequence ID" value="SMP08153.1"/>
    <property type="molecule type" value="Genomic_DNA"/>
</dbReference>
<dbReference type="SUPFAM" id="SSF55073">
    <property type="entry name" value="Nucleotide cyclase"/>
    <property type="match status" value="1"/>
</dbReference>
<dbReference type="Gene3D" id="3.30.70.270">
    <property type="match status" value="1"/>
</dbReference>
<name>A0ABY1NG03_9BACT</name>
<dbReference type="InterPro" id="IPR050706">
    <property type="entry name" value="Cyclic-di-GMP_PDE-like"/>
</dbReference>
<gene>
    <name evidence="3" type="ORF">SAMN06265339_0581</name>
</gene>
<keyword evidence="4" id="KW-1185">Reference proteome</keyword>
<dbReference type="PROSITE" id="PS50887">
    <property type="entry name" value="GGDEF"/>
    <property type="match status" value="1"/>
</dbReference>